<sequence length="221" mass="22751">MAEKDGLDRLEEDGPALGRGLEQSTRLAAEFDAELGRLRQSMVYTNREVGTLTAGIGSGLRRAFSGLVFDGMKLSDALKGIARSMADSAFAVAMKPVEQALAGAIAQGVNGMVSAVLPFAQGAAFSQGRVMPFAKGGVVSQPTYFPMRGATGLMGEAGAEAIMPLRRGADGRLGVAAAGGGGRAVNVTFNVSTPDVAGFQRSQSQIAAQMGRLLARGERNG</sequence>
<comment type="caution">
    <text evidence="2">The sequence shown here is derived from an EMBL/GenBank/DDBJ whole genome shotgun (WGS) entry which is preliminary data.</text>
</comment>
<proteinExistence type="predicted"/>
<dbReference type="EMBL" id="QFCQ01000195">
    <property type="protein sequence ID" value="RDW11779.1"/>
    <property type="molecule type" value="Genomic_DNA"/>
</dbReference>
<accession>A0A3D8P9D8</accession>
<keyword evidence="3" id="KW-1185">Reference proteome</keyword>
<evidence type="ECO:0000313" key="3">
    <source>
        <dbReference type="Proteomes" id="UP000256679"/>
    </source>
</evidence>
<protein>
    <submittedName>
        <fullName evidence="2">Phage tail protein</fullName>
    </submittedName>
</protein>
<gene>
    <name evidence="2" type="ORF">DIE28_17490</name>
</gene>
<evidence type="ECO:0000313" key="2">
    <source>
        <dbReference type="EMBL" id="RDW11779.1"/>
    </source>
</evidence>
<dbReference type="AlphaFoldDB" id="A0A3D8P9D8"/>
<evidence type="ECO:0000256" key="1">
    <source>
        <dbReference type="SAM" id="MobiDB-lite"/>
    </source>
</evidence>
<feature type="region of interest" description="Disordered" evidence="1">
    <location>
        <begin position="1"/>
        <end position="21"/>
    </location>
</feature>
<organism evidence="2 3">
    <name type="scientific">Paracoccus thiocyanatus</name>
    <dbReference type="NCBI Taxonomy" id="34006"/>
    <lineage>
        <taxon>Bacteria</taxon>
        <taxon>Pseudomonadati</taxon>
        <taxon>Pseudomonadota</taxon>
        <taxon>Alphaproteobacteria</taxon>
        <taxon>Rhodobacterales</taxon>
        <taxon>Paracoccaceae</taxon>
        <taxon>Paracoccus</taxon>
    </lineage>
</organism>
<name>A0A3D8P9D8_9RHOB</name>
<reference evidence="2 3" key="1">
    <citation type="submission" date="2018-05" db="EMBL/GenBank/DDBJ databases">
        <title>Whole genome sequencing of Paracoccus thiocyanatus SST.</title>
        <authorList>
            <person name="Ghosh W."/>
            <person name="Rameez M.J."/>
            <person name="Roy C."/>
        </authorList>
    </citation>
    <scope>NUCLEOTIDE SEQUENCE [LARGE SCALE GENOMIC DNA]</scope>
    <source>
        <strain evidence="2 3">SST</strain>
    </source>
</reference>
<dbReference type="RefSeq" id="WP_115757441.1">
    <property type="nucleotide sequence ID" value="NZ_QFCQ01000195.1"/>
</dbReference>
<dbReference type="Proteomes" id="UP000256679">
    <property type="component" value="Unassembled WGS sequence"/>
</dbReference>